<protein>
    <recommendedName>
        <fullName evidence="1">protein-ribulosamine 3-kinase</fullName>
        <ecNumber evidence="1">2.7.1.172</ecNumber>
    </recommendedName>
</protein>
<dbReference type="Pfam" id="PF03881">
    <property type="entry name" value="Fructosamin_kin"/>
    <property type="match status" value="1"/>
</dbReference>
<evidence type="ECO:0000313" key="5">
    <source>
        <dbReference type="Proteomes" id="UP001390339"/>
    </source>
</evidence>
<dbReference type="Gene3D" id="3.90.1200.10">
    <property type="match status" value="1"/>
</dbReference>
<evidence type="ECO:0000256" key="3">
    <source>
        <dbReference type="PIRNR" id="PIRNR006221"/>
    </source>
</evidence>
<organism evidence="4 5">
    <name type="scientific">Apiospora arundinis</name>
    <dbReference type="NCBI Taxonomy" id="335852"/>
    <lineage>
        <taxon>Eukaryota</taxon>
        <taxon>Fungi</taxon>
        <taxon>Dikarya</taxon>
        <taxon>Ascomycota</taxon>
        <taxon>Pezizomycotina</taxon>
        <taxon>Sordariomycetes</taxon>
        <taxon>Xylariomycetidae</taxon>
        <taxon>Amphisphaeriales</taxon>
        <taxon>Apiosporaceae</taxon>
        <taxon>Apiospora</taxon>
    </lineage>
</organism>
<dbReference type="PIRSF" id="PIRSF006221">
    <property type="entry name" value="Ketosamine-3-kinase"/>
    <property type="match status" value="1"/>
</dbReference>
<dbReference type="EMBL" id="JAPCWZ010000007">
    <property type="protein sequence ID" value="KAK8856980.1"/>
    <property type="molecule type" value="Genomic_DNA"/>
</dbReference>
<comment type="caution">
    <text evidence="4">The sequence shown here is derived from an EMBL/GenBank/DDBJ whole genome shotgun (WGS) entry which is preliminary data.</text>
</comment>
<sequence length="335" mass="38165">MDPDFELDPAIIAALPAEGEIISIDPHGNTNWSNGFRVAVEVGDDEEEFFLKIIDREDALDMAIGEYESQKALYSYLPDNISPALAHGTLELKPDSAFFLTKFHSLQSRIIDPTRLAAILTKLHTTSSSPNGKFGFPVTTFKGYVTVNNEWTDTWEEFFSRQFKKEIAWEQSVRGEDAEMEQIAEEFFAKVIPRLLRPLQTEGRSIKPVLCHGDLWHGNIEFDVATQAPIMFDSCCVYGHNEFDLSLMVAPRYRLGALHVAEYTKEMGVSEPREDFDDRLMLYNLRNELVVSGLWANWAHLREEVKKIMRSLIAKYPQGLDGAEPIIKFREKAVL</sequence>
<reference evidence="4 5" key="1">
    <citation type="journal article" date="2024" name="IMA Fungus">
        <title>Apiospora arundinis, a panoply of carbohydrate-active enzymes and secondary metabolites.</title>
        <authorList>
            <person name="Sorensen T."/>
            <person name="Petersen C."/>
            <person name="Muurmann A.T."/>
            <person name="Christiansen J.V."/>
            <person name="Brundto M.L."/>
            <person name="Overgaard C.K."/>
            <person name="Boysen A.T."/>
            <person name="Wollenberg R.D."/>
            <person name="Larsen T.O."/>
            <person name="Sorensen J.L."/>
            <person name="Nielsen K.L."/>
            <person name="Sondergaard T.E."/>
        </authorList>
    </citation>
    <scope>NUCLEOTIDE SEQUENCE [LARGE SCALE GENOMIC DNA]</scope>
    <source>
        <strain evidence="4 5">AAU 773</strain>
    </source>
</reference>
<dbReference type="EC" id="2.7.1.172" evidence="1"/>
<keyword evidence="3" id="KW-0808">Transferase</keyword>
<proteinExistence type="inferred from homology"/>
<dbReference type="InterPro" id="IPR016477">
    <property type="entry name" value="Fructo-/Ketosamine-3-kinase"/>
</dbReference>
<comment type="catalytic activity">
    <reaction evidence="2">
        <text>N(6)-D-ribulosyl-L-lysyl-[protein] + ATP = N(6)-(3-O-phospho-D-ribulosyl)-L-lysyl-[protein] + ADP + H(+)</text>
        <dbReference type="Rhea" id="RHEA:48432"/>
        <dbReference type="Rhea" id="RHEA-COMP:12103"/>
        <dbReference type="Rhea" id="RHEA-COMP:12104"/>
        <dbReference type="ChEBI" id="CHEBI:15378"/>
        <dbReference type="ChEBI" id="CHEBI:30616"/>
        <dbReference type="ChEBI" id="CHEBI:90418"/>
        <dbReference type="ChEBI" id="CHEBI:90420"/>
        <dbReference type="ChEBI" id="CHEBI:456216"/>
        <dbReference type="EC" id="2.7.1.172"/>
    </reaction>
    <physiologicalReaction direction="left-to-right" evidence="2">
        <dbReference type="Rhea" id="RHEA:48433"/>
    </physiologicalReaction>
</comment>
<comment type="similarity">
    <text evidence="3">Belongs to the fructosamine kinase family.</text>
</comment>
<dbReference type="Proteomes" id="UP001390339">
    <property type="component" value="Unassembled WGS sequence"/>
</dbReference>
<dbReference type="SUPFAM" id="SSF56112">
    <property type="entry name" value="Protein kinase-like (PK-like)"/>
    <property type="match status" value="1"/>
</dbReference>
<accession>A0ABR2I3R9</accession>
<evidence type="ECO:0000256" key="1">
    <source>
        <dbReference type="ARBA" id="ARBA00011961"/>
    </source>
</evidence>
<dbReference type="PANTHER" id="PTHR12149">
    <property type="entry name" value="FRUCTOSAMINE 3 KINASE-RELATED PROTEIN"/>
    <property type="match status" value="1"/>
</dbReference>
<evidence type="ECO:0000313" key="4">
    <source>
        <dbReference type="EMBL" id="KAK8856980.1"/>
    </source>
</evidence>
<keyword evidence="5" id="KW-1185">Reference proteome</keyword>
<dbReference type="GO" id="GO:0016301">
    <property type="term" value="F:kinase activity"/>
    <property type="evidence" value="ECO:0007669"/>
    <property type="project" value="UniProtKB-KW"/>
</dbReference>
<evidence type="ECO:0000256" key="2">
    <source>
        <dbReference type="ARBA" id="ARBA00048655"/>
    </source>
</evidence>
<dbReference type="InterPro" id="IPR011009">
    <property type="entry name" value="Kinase-like_dom_sf"/>
</dbReference>
<dbReference type="PANTHER" id="PTHR12149:SF8">
    <property type="entry name" value="PROTEIN-RIBULOSAMINE 3-KINASE"/>
    <property type="match status" value="1"/>
</dbReference>
<gene>
    <name evidence="4" type="ORF">PGQ11_012892</name>
</gene>
<name>A0ABR2I3R9_9PEZI</name>
<keyword evidence="3 4" id="KW-0418">Kinase</keyword>